<evidence type="ECO:0000313" key="2">
    <source>
        <dbReference type="Proteomes" id="UP001054252"/>
    </source>
</evidence>
<dbReference type="AlphaFoldDB" id="A0AAV5MMW6"/>
<dbReference type="Proteomes" id="UP001054252">
    <property type="component" value="Unassembled WGS sequence"/>
</dbReference>
<evidence type="ECO:0000313" key="1">
    <source>
        <dbReference type="EMBL" id="GKV50895.1"/>
    </source>
</evidence>
<keyword evidence="2" id="KW-1185">Reference proteome</keyword>
<organism evidence="1 2">
    <name type="scientific">Rubroshorea leprosula</name>
    <dbReference type="NCBI Taxonomy" id="152421"/>
    <lineage>
        <taxon>Eukaryota</taxon>
        <taxon>Viridiplantae</taxon>
        <taxon>Streptophyta</taxon>
        <taxon>Embryophyta</taxon>
        <taxon>Tracheophyta</taxon>
        <taxon>Spermatophyta</taxon>
        <taxon>Magnoliopsida</taxon>
        <taxon>eudicotyledons</taxon>
        <taxon>Gunneridae</taxon>
        <taxon>Pentapetalae</taxon>
        <taxon>rosids</taxon>
        <taxon>malvids</taxon>
        <taxon>Malvales</taxon>
        <taxon>Dipterocarpaceae</taxon>
        <taxon>Rubroshorea</taxon>
    </lineage>
</organism>
<reference evidence="1 2" key="1">
    <citation type="journal article" date="2021" name="Commun. Biol.">
        <title>The genome of Shorea leprosula (Dipterocarpaceae) highlights the ecological relevance of drought in aseasonal tropical rainforests.</title>
        <authorList>
            <person name="Ng K.K.S."/>
            <person name="Kobayashi M.J."/>
            <person name="Fawcett J.A."/>
            <person name="Hatakeyama M."/>
            <person name="Paape T."/>
            <person name="Ng C.H."/>
            <person name="Ang C.C."/>
            <person name="Tnah L.H."/>
            <person name="Lee C.T."/>
            <person name="Nishiyama T."/>
            <person name="Sese J."/>
            <person name="O'Brien M.J."/>
            <person name="Copetti D."/>
            <person name="Mohd Noor M.I."/>
            <person name="Ong R.C."/>
            <person name="Putra M."/>
            <person name="Sireger I.Z."/>
            <person name="Indrioko S."/>
            <person name="Kosugi Y."/>
            <person name="Izuno A."/>
            <person name="Isagi Y."/>
            <person name="Lee S.L."/>
            <person name="Shimizu K.K."/>
        </authorList>
    </citation>
    <scope>NUCLEOTIDE SEQUENCE [LARGE SCALE GENOMIC DNA]</scope>
    <source>
        <strain evidence="1">214</strain>
    </source>
</reference>
<accession>A0AAV5MMW6</accession>
<sequence>MQLYHLNAFYSIATLLRFYHWLSQCSPSVVPYFLFCTGWTILNPIPSTALLVCCCRSHLLAAAKLPKPSTCCCQTAEAICLLLYGLPKPYAVLLRPYPSWY</sequence>
<protein>
    <submittedName>
        <fullName evidence="1">Uncharacterized protein</fullName>
    </submittedName>
</protein>
<proteinExistence type="predicted"/>
<gene>
    <name evidence="1" type="ORF">SLEP1_g57575</name>
</gene>
<comment type="caution">
    <text evidence="1">The sequence shown here is derived from an EMBL/GenBank/DDBJ whole genome shotgun (WGS) entry which is preliminary data.</text>
</comment>
<dbReference type="EMBL" id="BPVZ01000406">
    <property type="protein sequence ID" value="GKV50895.1"/>
    <property type="molecule type" value="Genomic_DNA"/>
</dbReference>
<name>A0AAV5MMW6_9ROSI</name>